<dbReference type="GO" id="GO:0046872">
    <property type="term" value="F:metal ion binding"/>
    <property type="evidence" value="ECO:0007669"/>
    <property type="project" value="UniProtKB-KW"/>
</dbReference>
<dbReference type="Proteomes" id="UP000655830">
    <property type="component" value="Unassembled WGS sequence"/>
</dbReference>
<dbReference type="InterPro" id="IPR007197">
    <property type="entry name" value="rSAM"/>
</dbReference>
<evidence type="ECO:0000256" key="2">
    <source>
        <dbReference type="ARBA" id="ARBA00022723"/>
    </source>
</evidence>
<comment type="cofactor">
    <cofactor evidence="5">
        <name>[4Fe-4S] cluster</name>
        <dbReference type="ChEBI" id="CHEBI:49883"/>
    </cofactor>
    <text evidence="5">Binds 1 [4Fe-4S] cluster. The cluster is coordinated with 3 cysteines and an exchangeable S-adenosyl-L-methionine.</text>
</comment>
<keyword evidence="2 5" id="KW-0479">Metal-binding</keyword>
<evidence type="ECO:0000256" key="3">
    <source>
        <dbReference type="ARBA" id="ARBA00023004"/>
    </source>
</evidence>
<reference evidence="7" key="1">
    <citation type="submission" date="2020-08" db="EMBL/GenBank/DDBJ databases">
        <title>Genome public.</title>
        <authorList>
            <person name="Liu C."/>
            <person name="Sun Q."/>
        </authorList>
    </citation>
    <scope>NUCLEOTIDE SEQUENCE</scope>
    <source>
        <strain evidence="7">NSJ-12</strain>
    </source>
</reference>
<accession>A0A926EE57</accession>
<keyword evidence="4 5" id="KW-0411">Iron-sulfur</keyword>
<evidence type="ECO:0000259" key="6">
    <source>
        <dbReference type="Pfam" id="PF04055"/>
    </source>
</evidence>
<dbReference type="CDD" id="cd01335">
    <property type="entry name" value="Radical_SAM"/>
    <property type="match status" value="1"/>
</dbReference>
<evidence type="ECO:0000256" key="4">
    <source>
        <dbReference type="ARBA" id="ARBA00023014"/>
    </source>
</evidence>
<dbReference type="RefSeq" id="WP_249332468.1">
    <property type="nucleotide sequence ID" value="NZ_JACRSY010000010.1"/>
</dbReference>
<dbReference type="SFLD" id="SFLDG01099">
    <property type="entry name" value="Uncharacterised_Radical_SAM_Su"/>
    <property type="match status" value="1"/>
</dbReference>
<organism evidence="7 8">
    <name type="scientific">Zhenhengia yiwuensis</name>
    <dbReference type="NCBI Taxonomy" id="2763666"/>
    <lineage>
        <taxon>Bacteria</taxon>
        <taxon>Bacillati</taxon>
        <taxon>Bacillota</taxon>
        <taxon>Clostridia</taxon>
        <taxon>Lachnospirales</taxon>
        <taxon>Lachnospiraceae</taxon>
        <taxon>Zhenhengia</taxon>
    </lineage>
</organism>
<gene>
    <name evidence="7" type="ORF">H8718_07580</name>
</gene>
<dbReference type="InterPro" id="IPR016431">
    <property type="entry name" value="Pyrv-formate_lyase-activ_prd"/>
</dbReference>
<feature type="domain" description="Radical SAM core" evidence="6">
    <location>
        <begin position="58"/>
        <end position="182"/>
    </location>
</feature>
<name>A0A926EE57_9FIRM</name>
<dbReference type="PANTHER" id="PTHR43075:SF1">
    <property type="entry name" value="FORMATE LYASE ACTIVATING ENZYME, PUTATIVE (AFU_ORTHOLOGUE AFUA_2G15630)-RELATED"/>
    <property type="match status" value="1"/>
</dbReference>
<evidence type="ECO:0000313" key="8">
    <source>
        <dbReference type="Proteomes" id="UP000655830"/>
    </source>
</evidence>
<proteinExistence type="predicted"/>
<evidence type="ECO:0000313" key="7">
    <source>
        <dbReference type="EMBL" id="MBC8579386.1"/>
    </source>
</evidence>
<dbReference type="InterPro" id="IPR013785">
    <property type="entry name" value="Aldolase_TIM"/>
</dbReference>
<dbReference type="AlphaFoldDB" id="A0A926EE57"/>
<comment type="caution">
    <text evidence="7">The sequence shown here is derived from an EMBL/GenBank/DDBJ whole genome shotgun (WGS) entry which is preliminary data.</text>
</comment>
<dbReference type="Gene3D" id="3.20.20.70">
    <property type="entry name" value="Aldolase class I"/>
    <property type="match status" value="1"/>
</dbReference>
<keyword evidence="8" id="KW-1185">Reference proteome</keyword>
<dbReference type="PANTHER" id="PTHR43075">
    <property type="entry name" value="FORMATE LYASE ACTIVATING ENZYME, PUTATIVE (AFU_ORTHOLOGUE AFUA_2G15630)-RELATED"/>
    <property type="match status" value="1"/>
</dbReference>
<sequence length="306" mass="34687">MDESLLKQCTLCPRECRVNRLEGQLGFCRADGQVEIARAALHHWEEPCLSGEKGSGTIFFSHCTLGCVFCQNYEISTMGKGKVISIERLADICLELQAKGAHNINFVTPTHYSIQIIEAIKLARTKGLHLPIVYNTSGYEKVETLKRLEGYVDIYLPDFKYFKSSYGKKYSRAAHYGDYAKAAIGEMVRQVGTACFNEAGMMVKGVIVRHLMLPGLLFDSKHIVEYLYNTYKDQVYISLMNQYTPLKHVAKYPELNRPLSPKHYDYMVEYALAIGIENGFIQEGETNKESFIPPFNEEGVEPFSSN</sequence>
<keyword evidence="3 5" id="KW-0408">Iron</keyword>
<feature type="binding site" evidence="5">
    <location>
        <position position="67"/>
    </location>
    <ligand>
        <name>[4Fe-4S] cluster</name>
        <dbReference type="ChEBI" id="CHEBI:49883"/>
        <note>4Fe-4S-S-AdoMet</note>
    </ligand>
</feature>
<dbReference type="GO" id="GO:0051536">
    <property type="term" value="F:iron-sulfur cluster binding"/>
    <property type="evidence" value="ECO:0007669"/>
    <property type="project" value="UniProtKB-KW"/>
</dbReference>
<keyword evidence="1 5" id="KW-0949">S-adenosyl-L-methionine</keyword>
<dbReference type="EMBL" id="JACRSY010000010">
    <property type="protein sequence ID" value="MBC8579386.1"/>
    <property type="molecule type" value="Genomic_DNA"/>
</dbReference>
<dbReference type="Pfam" id="PF04055">
    <property type="entry name" value="Radical_SAM"/>
    <property type="match status" value="1"/>
</dbReference>
<dbReference type="PIRSF" id="PIRSF004869">
    <property type="entry name" value="PflX_prd"/>
    <property type="match status" value="1"/>
</dbReference>
<dbReference type="InterPro" id="IPR040085">
    <property type="entry name" value="MJ0674-like"/>
</dbReference>
<dbReference type="SFLD" id="SFLDS00029">
    <property type="entry name" value="Radical_SAM"/>
    <property type="match status" value="1"/>
</dbReference>
<evidence type="ECO:0000256" key="5">
    <source>
        <dbReference type="PIRSR" id="PIRSR004869-50"/>
    </source>
</evidence>
<dbReference type="InterPro" id="IPR058240">
    <property type="entry name" value="rSAM_sf"/>
</dbReference>
<evidence type="ECO:0000256" key="1">
    <source>
        <dbReference type="ARBA" id="ARBA00022691"/>
    </source>
</evidence>
<feature type="binding site" evidence="5">
    <location>
        <position position="70"/>
    </location>
    <ligand>
        <name>[4Fe-4S] cluster</name>
        <dbReference type="ChEBI" id="CHEBI:49883"/>
        <note>4Fe-4S-S-AdoMet</note>
    </ligand>
</feature>
<feature type="binding site" evidence="5">
    <location>
        <position position="63"/>
    </location>
    <ligand>
        <name>[4Fe-4S] cluster</name>
        <dbReference type="ChEBI" id="CHEBI:49883"/>
        <note>4Fe-4S-S-AdoMet</note>
    </ligand>
</feature>
<dbReference type="GO" id="GO:0003824">
    <property type="term" value="F:catalytic activity"/>
    <property type="evidence" value="ECO:0007669"/>
    <property type="project" value="InterPro"/>
</dbReference>
<protein>
    <submittedName>
        <fullName evidence="7">Radical SAM protein</fullName>
    </submittedName>
</protein>
<dbReference type="SUPFAM" id="SSF102114">
    <property type="entry name" value="Radical SAM enzymes"/>
    <property type="match status" value="1"/>
</dbReference>